<evidence type="ECO:0000313" key="2">
    <source>
        <dbReference type="Proteomes" id="UP000179275"/>
    </source>
</evidence>
<proteinExistence type="predicted"/>
<gene>
    <name evidence="1" type="ORF">A3C67_02410</name>
</gene>
<reference evidence="1 2" key="1">
    <citation type="journal article" date="2016" name="Nat. Commun.">
        <title>Thousands of microbial genomes shed light on interconnected biogeochemical processes in an aquifer system.</title>
        <authorList>
            <person name="Anantharaman K."/>
            <person name="Brown C.T."/>
            <person name="Hug L.A."/>
            <person name="Sharon I."/>
            <person name="Castelle C.J."/>
            <person name="Probst A.J."/>
            <person name="Thomas B.C."/>
            <person name="Singh A."/>
            <person name="Wilkins M.J."/>
            <person name="Karaoz U."/>
            <person name="Brodie E.L."/>
            <person name="Williams K.H."/>
            <person name="Hubbard S.S."/>
            <person name="Banfield J.F."/>
        </authorList>
    </citation>
    <scope>NUCLEOTIDE SEQUENCE [LARGE SCALE GENOMIC DNA]</scope>
</reference>
<dbReference type="AlphaFoldDB" id="A0A1F6W3H2"/>
<protein>
    <recommendedName>
        <fullName evidence="3">Zinc-binding domain-containing protein</fullName>
    </recommendedName>
</protein>
<sequence length="566" mass="67615">MIMKSETKNCKNCQKSFTIEEEDFNFYEKIKVPPPTWCPECRQQRRYAWRNERTLYRRNCDLCKKSTVTIYSPNKPYKVYCNECWWGDGWDTTSYSRDFDFSRPFFEQFHELQLKVPRMALLNKNSVNSEYTNHSGDNKNVYLSFACFGNENIFYSTWIQKSRECIDCSFVNEKGERLYEVIDSRTSYECQYGIFLKDCSSCYYCYDCHGCNECFMSSNLRNKSYVFKNKQYTREEYLKKVKEFNLSSFKSIEKLNKEFKKMIERETIHRYVVSERNINSVGSLLYDCKNVKESFEVNKGEDCKYIYGSIETKNCMDLYHVGWNTELCYECQGCTRVSNCQFCHLCYDDMSVMYSDTCQNSQNLFGCVSVKKSEYMIFNKKYSKENYQKLKEKIIEHMRKTGEYGEFFPPEIAPVYYNETQGNLYVPLSKEEILAKGWHWEDNVQGTKGKETIKSSDIPDKIEDVPDSYLKEIFACTTCSKNYNITENELLFYRKEKVPFPRKCPNCRYKRRFDLRPPRMLWHDRCKCNVSSHGHSGRCPTEYETTYSPDRVEKVYCENCYNKEVY</sequence>
<dbReference type="Proteomes" id="UP000179275">
    <property type="component" value="Unassembled WGS sequence"/>
</dbReference>
<dbReference type="STRING" id="1801756.A3C67_02410"/>
<evidence type="ECO:0008006" key="3">
    <source>
        <dbReference type="Google" id="ProtNLM"/>
    </source>
</evidence>
<organism evidence="1 2">
    <name type="scientific">Candidatus Nomurabacteria bacterium RIFCSPHIGHO2_02_FULL_42_19</name>
    <dbReference type="NCBI Taxonomy" id="1801756"/>
    <lineage>
        <taxon>Bacteria</taxon>
        <taxon>Candidatus Nomuraibacteriota</taxon>
    </lineage>
</organism>
<comment type="caution">
    <text evidence="1">The sequence shown here is derived from an EMBL/GenBank/DDBJ whole genome shotgun (WGS) entry which is preliminary data.</text>
</comment>
<accession>A0A1F6W3H2</accession>
<dbReference type="EMBL" id="MFUG01000003">
    <property type="protein sequence ID" value="OGI76460.1"/>
    <property type="molecule type" value="Genomic_DNA"/>
</dbReference>
<name>A0A1F6W3H2_9BACT</name>
<evidence type="ECO:0000313" key="1">
    <source>
        <dbReference type="EMBL" id="OGI76460.1"/>
    </source>
</evidence>